<protein>
    <recommendedName>
        <fullName evidence="4">Serine/threonine-protein kinase 19</fullName>
    </recommendedName>
</protein>
<keyword evidence="3" id="KW-1185">Reference proteome</keyword>
<reference evidence="2 3" key="1">
    <citation type="journal article" date="2023" name="Sci. Data">
        <title>Genome assembly of the Korean intertidal mud-creeper Batillaria attramentaria.</title>
        <authorList>
            <person name="Patra A.K."/>
            <person name="Ho P.T."/>
            <person name="Jun S."/>
            <person name="Lee S.J."/>
            <person name="Kim Y."/>
            <person name="Won Y.J."/>
        </authorList>
    </citation>
    <scope>NUCLEOTIDE SEQUENCE [LARGE SCALE GENOMIC DNA]</scope>
    <source>
        <strain evidence="2">Wonlab-2016</strain>
    </source>
</reference>
<evidence type="ECO:0000313" key="3">
    <source>
        <dbReference type="Proteomes" id="UP001519460"/>
    </source>
</evidence>
<dbReference type="PANTHER" id="PTHR15243:SF0">
    <property type="entry name" value="SERINE_THREONINE-PROTEIN KINASE 19"/>
    <property type="match status" value="1"/>
</dbReference>
<dbReference type="Proteomes" id="UP001519460">
    <property type="component" value="Unassembled WGS sequence"/>
</dbReference>
<dbReference type="EMBL" id="JACVVK020000003">
    <property type="protein sequence ID" value="KAK7507971.1"/>
    <property type="molecule type" value="Genomic_DNA"/>
</dbReference>
<dbReference type="PANTHER" id="PTHR15243">
    <property type="entry name" value="SERINE/THREONINE-PROTEIN KINASE 19"/>
    <property type="match status" value="1"/>
</dbReference>
<sequence length="244" mass="27680">MSRKRSLLPDLYKSKRKYVPSASCSTENNVSTSQGGPTGLSDLLTDTRTALMLLRSMFPEGKFENRLPPIILKHQVYSYVKNRTLADKQMNDMRASGEIKMFKLGAEAGERSLVFTNKVNSCIVGQCTDISLDKDRLVKDFGFTDLEITQLVHASVLTVRDVGSWWLSIPNAGIFLKTFIRGRKAVLTMIRKSKYREVLKNDLQKRRWPRLARLGILYHIHDVIGADLVDCISTTSGELLRLRE</sequence>
<comment type="similarity">
    <text evidence="1">Belongs to the STK19 family.</text>
</comment>
<evidence type="ECO:0000313" key="2">
    <source>
        <dbReference type="EMBL" id="KAK7507971.1"/>
    </source>
</evidence>
<accession>A0ABD0M951</accession>
<dbReference type="AlphaFoldDB" id="A0ABD0M951"/>
<evidence type="ECO:0008006" key="4">
    <source>
        <dbReference type="Google" id="ProtNLM"/>
    </source>
</evidence>
<gene>
    <name evidence="2" type="ORF">BaRGS_00000936</name>
</gene>
<dbReference type="InterPro" id="IPR018865">
    <property type="entry name" value="STK19-like"/>
</dbReference>
<organism evidence="2 3">
    <name type="scientific">Batillaria attramentaria</name>
    <dbReference type="NCBI Taxonomy" id="370345"/>
    <lineage>
        <taxon>Eukaryota</taxon>
        <taxon>Metazoa</taxon>
        <taxon>Spiralia</taxon>
        <taxon>Lophotrochozoa</taxon>
        <taxon>Mollusca</taxon>
        <taxon>Gastropoda</taxon>
        <taxon>Caenogastropoda</taxon>
        <taxon>Sorbeoconcha</taxon>
        <taxon>Cerithioidea</taxon>
        <taxon>Batillariidae</taxon>
        <taxon>Batillaria</taxon>
    </lineage>
</organism>
<comment type="caution">
    <text evidence="2">The sequence shown here is derived from an EMBL/GenBank/DDBJ whole genome shotgun (WGS) entry which is preliminary data.</text>
</comment>
<name>A0ABD0M951_9CAEN</name>
<dbReference type="Pfam" id="PF10494">
    <property type="entry name" value="Stk19"/>
    <property type="match status" value="1"/>
</dbReference>
<evidence type="ECO:0000256" key="1">
    <source>
        <dbReference type="ARBA" id="ARBA00093458"/>
    </source>
</evidence>
<proteinExistence type="inferred from homology"/>